<keyword evidence="4" id="KW-1185">Reference proteome</keyword>
<evidence type="ECO:0000256" key="1">
    <source>
        <dbReference type="SAM" id="Phobius"/>
    </source>
</evidence>
<dbReference type="OrthoDB" id="5862062at2"/>
<dbReference type="RefSeq" id="WP_110814449.1">
    <property type="nucleotide sequence ID" value="NZ_QJTE01000003.1"/>
</dbReference>
<dbReference type="InterPro" id="IPR025424">
    <property type="entry name" value="YrhK_domain"/>
</dbReference>
<dbReference type="AlphaFoldDB" id="A0A318SQF3"/>
<name>A0A318SQF3_9RHOB</name>
<gene>
    <name evidence="3" type="ORF">DFP88_103263</name>
</gene>
<accession>A0A318SQF3</accession>
<dbReference type="Proteomes" id="UP000248311">
    <property type="component" value="Unassembled WGS sequence"/>
</dbReference>
<keyword evidence="1" id="KW-0812">Transmembrane</keyword>
<feature type="transmembrane region" description="Helical" evidence="1">
    <location>
        <begin position="52"/>
        <end position="73"/>
    </location>
</feature>
<organism evidence="3 4">
    <name type="scientific">Pseudoroseicyclus aestuarii</name>
    <dbReference type="NCBI Taxonomy" id="1795041"/>
    <lineage>
        <taxon>Bacteria</taxon>
        <taxon>Pseudomonadati</taxon>
        <taxon>Pseudomonadota</taxon>
        <taxon>Alphaproteobacteria</taxon>
        <taxon>Rhodobacterales</taxon>
        <taxon>Paracoccaceae</taxon>
        <taxon>Pseudoroseicyclus</taxon>
    </lineage>
</organism>
<evidence type="ECO:0000313" key="3">
    <source>
        <dbReference type="EMBL" id="PYE83902.1"/>
    </source>
</evidence>
<evidence type="ECO:0000313" key="4">
    <source>
        <dbReference type="Proteomes" id="UP000248311"/>
    </source>
</evidence>
<protein>
    <submittedName>
        <fullName evidence="3">YrhK-like protein</fullName>
    </submittedName>
</protein>
<reference evidence="3 4" key="1">
    <citation type="submission" date="2018-06" db="EMBL/GenBank/DDBJ databases">
        <title>Genomic Encyclopedia of Type Strains, Phase III (KMG-III): the genomes of soil and plant-associated and newly described type strains.</title>
        <authorList>
            <person name="Whitman W."/>
        </authorList>
    </citation>
    <scope>NUCLEOTIDE SEQUENCE [LARGE SCALE GENOMIC DNA]</scope>
    <source>
        <strain evidence="3 4">CECT 9025</strain>
    </source>
</reference>
<comment type="caution">
    <text evidence="3">The sequence shown here is derived from an EMBL/GenBank/DDBJ whole genome shotgun (WGS) entry which is preliminary data.</text>
</comment>
<dbReference type="EMBL" id="QJTE01000003">
    <property type="protein sequence ID" value="PYE83902.1"/>
    <property type="molecule type" value="Genomic_DNA"/>
</dbReference>
<sequence length="93" mass="10714">MKLFHHANGETTRETRHLWACYEVAYTAVDFTAAATFLIGSIMFYWSSLNTPAVTLFVIGSLCFALKPTIRLVRELHLMRKRDYADLAKREES</sequence>
<proteinExistence type="predicted"/>
<dbReference type="Pfam" id="PF14145">
    <property type="entry name" value="YrhK"/>
    <property type="match status" value="1"/>
</dbReference>
<evidence type="ECO:0000259" key="2">
    <source>
        <dbReference type="Pfam" id="PF14145"/>
    </source>
</evidence>
<feature type="transmembrane region" description="Helical" evidence="1">
    <location>
        <begin position="21"/>
        <end position="46"/>
    </location>
</feature>
<keyword evidence="1" id="KW-1133">Transmembrane helix</keyword>
<keyword evidence="1" id="KW-0472">Membrane</keyword>
<feature type="domain" description="YrhK" evidence="2">
    <location>
        <begin position="22"/>
        <end position="75"/>
    </location>
</feature>